<evidence type="ECO:0000256" key="1">
    <source>
        <dbReference type="SAM" id="Phobius"/>
    </source>
</evidence>
<feature type="transmembrane region" description="Helical" evidence="1">
    <location>
        <begin position="547"/>
        <end position="566"/>
    </location>
</feature>
<accession>A0A7Y9XUP1</accession>
<evidence type="ECO:0000313" key="2">
    <source>
        <dbReference type="EMBL" id="NYH94795.1"/>
    </source>
</evidence>
<sequence length="580" mass="62312">MANLANGAESGGTARADLVARAMQATATRTWVAVALALLCGIVAQSPNLLLGRATPNLDFWVHYNYAREFAISLDAGIWRPRWAWNAQGGLGEPGLLYYSPLYYYLSWAASKLAGGNVWIGMQLVEAGAAMVLGLSVWRLCTDYASRALALLAIPLAIFAPMLCLLHLGFNGYPWATATAPLGLLTWALLRPAAAGKLLDIPAIVALALTICMHTVTGLMAVIMVASVALPVVLSQPLRFWTRRAFWSPALTVIGGLALSAWYLLPAFASQGLIDAGVWRENYTPFNAFSLSTVTAAVFGVRWFAFQWPISLIAFATCVLALWIVRRERGEDLPGWFAPSAAIAGMTFVLSTELSYPLWLIDSPLRNVQFPHRFVTLLVALAPFLLVMGLAARPRIAMASGVLAVLGLASLAMGSLVVARAAAIDGEVIDSREPLGPYVGLDEYRTVYTARGSGVGLSYDWQAQCDAVGATCSPRKLSNGAAHWKIEAASATTLRLPLHYFPSWLGTANGRAVEVRPDPERGLARMAVPAGSNEVSVRWAAMPAERAGMWLSLLTALLLAAISVRVRTGRARRAALRGRP</sequence>
<feature type="transmembrane region" description="Helical" evidence="1">
    <location>
        <begin position="201"/>
        <end position="234"/>
    </location>
</feature>
<evidence type="ECO:0008006" key="4">
    <source>
        <dbReference type="Google" id="ProtNLM"/>
    </source>
</evidence>
<feature type="transmembrane region" description="Helical" evidence="1">
    <location>
        <begin position="31"/>
        <end position="51"/>
    </location>
</feature>
<feature type="transmembrane region" description="Helical" evidence="1">
    <location>
        <begin position="333"/>
        <end position="350"/>
    </location>
</feature>
<dbReference type="EMBL" id="JACBZF010000002">
    <property type="protein sequence ID" value="NYH94795.1"/>
    <property type="molecule type" value="Genomic_DNA"/>
</dbReference>
<name>A0A7Y9XUP1_9SPHN</name>
<feature type="transmembrane region" description="Helical" evidence="1">
    <location>
        <begin position="402"/>
        <end position="423"/>
    </location>
</feature>
<keyword evidence="3" id="KW-1185">Reference proteome</keyword>
<feature type="transmembrane region" description="Helical" evidence="1">
    <location>
        <begin position="370"/>
        <end position="390"/>
    </location>
</feature>
<gene>
    <name evidence="2" type="ORF">FHS75_001114</name>
</gene>
<protein>
    <recommendedName>
        <fullName evidence="4">Membrane protein 6-pyruvoyl-tetrahydropterin synthase-related domain-containing protein</fullName>
    </recommendedName>
</protein>
<organism evidence="2 3">
    <name type="scientific">Novosphingobium marinum</name>
    <dbReference type="NCBI Taxonomy" id="1514948"/>
    <lineage>
        <taxon>Bacteria</taxon>
        <taxon>Pseudomonadati</taxon>
        <taxon>Pseudomonadota</taxon>
        <taxon>Alphaproteobacteria</taxon>
        <taxon>Sphingomonadales</taxon>
        <taxon>Sphingomonadaceae</taxon>
        <taxon>Novosphingobium</taxon>
    </lineage>
</organism>
<proteinExistence type="predicted"/>
<keyword evidence="1" id="KW-1133">Transmembrane helix</keyword>
<dbReference type="AlphaFoldDB" id="A0A7Y9XUP1"/>
<feature type="transmembrane region" description="Helical" evidence="1">
    <location>
        <begin position="148"/>
        <end position="169"/>
    </location>
</feature>
<feature type="transmembrane region" description="Helical" evidence="1">
    <location>
        <begin position="118"/>
        <end position="141"/>
    </location>
</feature>
<evidence type="ECO:0000313" key="3">
    <source>
        <dbReference type="Proteomes" id="UP000522081"/>
    </source>
</evidence>
<feature type="transmembrane region" description="Helical" evidence="1">
    <location>
        <begin position="310"/>
        <end position="326"/>
    </location>
</feature>
<dbReference type="RefSeq" id="WP_179406744.1">
    <property type="nucleotide sequence ID" value="NZ_BMGF01000006.1"/>
</dbReference>
<feature type="transmembrane region" description="Helical" evidence="1">
    <location>
        <begin position="246"/>
        <end position="265"/>
    </location>
</feature>
<dbReference type="Proteomes" id="UP000522081">
    <property type="component" value="Unassembled WGS sequence"/>
</dbReference>
<reference evidence="2 3" key="1">
    <citation type="submission" date="2020-07" db="EMBL/GenBank/DDBJ databases">
        <title>Genomic Encyclopedia of Type Strains, Phase IV (KMG-IV): sequencing the most valuable type-strain genomes for metagenomic binning, comparative biology and taxonomic classification.</title>
        <authorList>
            <person name="Goeker M."/>
        </authorList>
    </citation>
    <scope>NUCLEOTIDE SEQUENCE [LARGE SCALE GENOMIC DNA]</scope>
    <source>
        <strain evidence="2 3">DSM 29043</strain>
    </source>
</reference>
<keyword evidence="1" id="KW-0812">Transmembrane</keyword>
<keyword evidence="1" id="KW-0472">Membrane</keyword>
<comment type="caution">
    <text evidence="2">The sequence shown here is derived from an EMBL/GenBank/DDBJ whole genome shotgun (WGS) entry which is preliminary data.</text>
</comment>